<organism evidence="1 2">
    <name type="scientific">Bimuria novae-zelandiae CBS 107.79</name>
    <dbReference type="NCBI Taxonomy" id="1447943"/>
    <lineage>
        <taxon>Eukaryota</taxon>
        <taxon>Fungi</taxon>
        <taxon>Dikarya</taxon>
        <taxon>Ascomycota</taxon>
        <taxon>Pezizomycotina</taxon>
        <taxon>Dothideomycetes</taxon>
        <taxon>Pleosporomycetidae</taxon>
        <taxon>Pleosporales</taxon>
        <taxon>Massarineae</taxon>
        <taxon>Didymosphaeriaceae</taxon>
        <taxon>Bimuria</taxon>
    </lineage>
</organism>
<evidence type="ECO:0000313" key="1">
    <source>
        <dbReference type="EMBL" id="KAF1970003.1"/>
    </source>
</evidence>
<dbReference type="Proteomes" id="UP000800036">
    <property type="component" value="Unassembled WGS sequence"/>
</dbReference>
<keyword evidence="2" id="KW-1185">Reference proteome</keyword>
<sequence>MTGRCIIILPVARGEVVAYVRCRVTCGRQASESPPPGLETHDARRHALSSRCQRRAIANGKSPQLRVLAVAEMLFLQRCAWLHGASMMDTP</sequence>
<name>A0A6A5UXW8_9PLEO</name>
<dbReference type="AlphaFoldDB" id="A0A6A5UXW8"/>
<gene>
    <name evidence="1" type="ORF">BU23DRAFT_219717</name>
</gene>
<proteinExistence type="predicted"/>
<evidence type="ECO:0000313" key="2">
    <source>
        <dbReference type="Proteomes" id="UP000800036"/>
    </source>
</evidence>
<reference evidence="1" key="1">
    <citation type="journal article" date="2020" name="Stud. Mycol.">
        <title>101 Dothideomycetes genomes: a test case for predicting lifestyles and emergence of pathogens.</title>
        <authorList>
            <person name="Haridas S."/>
            <person name="Albert R."/>
            <person name="Binder M."/>
            <person name="Bloem J."/>
            <person name="Labutti K."/>
            <person name="Salamov A."/>
            <person name="Andreopoulos B."/>
            <person name="Baker S."/>
            <person name="Barry K."/>
            <person name="Bills G."/>
            <person name="Bluhm B."/>
            <person name="Cannon C."/>
            <person name="Castanera R."/>
            <person name="Culley D."/>
            <person name="Daum C."/>
            <person name="Ezra D."/>
            <person name="Gonzalez J."/>
            <person name="Henrissat B."/>
            <person name="Kuo A."/>
            <person name="Liang C."/>
            <person name="Lipzen A."/>
            <person name="Lutzoni F."/>
            <person name="Magnuson J."/>
            <person name="Mondo S."/>
            <person name="Nolan M."/>
            <person name="Ohm R."/>
            <person name="Pangilinan J."/>
            <person name="Park H.-J."/>
            <person name="Ramirez L."/>
            <person name="Alfaro M."/>
            <person name="Sun H."/>
            <person name="Tritt A."/>
            <person name="Yoshinaga Y."/>
            <person name="Zwiers L.-H."/>
            <person name="Turgeon B."/>
            <person name="Goodwin S."/>
            <person name="Spatafora J."/>
            <person name="Crous P."/>
            <person name="Grigoriev I."/>
        </authorList>
    </citation>
    <scope>NUCLEOTIDE SEQUENCE</scope>
    <source>
        <strain evidence="1">CBS 107.79</strain>
    </source>
</reference>
<accession>A0A6A5UXW8</accession>
<protein>
    <submittedName>
        <fullName evidence="1">Uncharacterized protein</fullName>
    </submittedName>
</protein>
<dbReference type="EMBL" id="ML976704">
    <property type="protein sequence ID" value="KAF1970003.1"/>
    <property type="molecule type" value="Genomic_DNA"/>
</dbReference>